<accession>A0A1I8B746</accession>
<evidence type="ECO:0000313" key="1">
    <source>
        <dbReference type="Proteomes" id="UP000095281"/>
    </source>
</evidence>
<dbReference type="Proteomes" id="UP000095281">
    <property type="component" value="Unplaced"/>
</dbReference>
<proteinExistence type="predicted"/>
<keyword evidence="1" id="KW-1185">Reference proteome</keyword>
<organism evidence="1 2">
    <name type="scientific">Meloidogyne hapla</name>
    <name type="common">Root-knot nematode worm</name>
    <dbReference type="NCBI Taxonomy" id="6305"/>
    <lineage>
        <taxon>Eukaryota</taxon>
        <taxon>Metazoa</taxon>
        <taxon>Ecdysozoa</taxon>
        <taxon>Nematoda</taxon>
        <taxon>Chromadorea</taxon>
        <taxon>Rhabditida</taxon>
        <taxon>Tylenchina</taxon>
        <taxon>Tylenchomorpha</taxon>
        <taxon>Tylenchoidea</taxon>
        <taxon>Meloidogynidae</taxon>
        <taxon>Meloidogyninae</taxon>
        <taxon>Meloidogyne</taxon>
    </lineage>
</organism>
<reference evidence="2" key="1">
    <citation type="submission" date="2016-11" db="UniProtKB">
        <authorList>
            <consortium name="WormBaseParasite"/>
        </authorList>
    </citation>
    <scope>IDENTIFICATION</scope>
</reference>
<name>A0A1I8B746_MELHA</name>
<dbReference type="WBParaSite" id="MhA1_Contig1520.frz3.gene2">
    <property type="protein sequence ID" value="MhA1_Contig1520.frz3.gene2"/>
    <property type="gene ID" value="MhA1_Contig1520.frz3.gene2"/>
</dbReference>
<evidence type="ECO:0000313" key="2">
    <source>
        <dbReference type="WBParaSite" id="MhA1_Contig1520.frz3.gene2"/>
    </source>
</evidence>
<sequence>MDVLDQFLESVEESDQNDPENYYKVKYLTAFVYDMFLAGQVN</sequence>
<protein>
    <submittedName>
        <fullName evidence="2">Importin-7</fullName>
    </submittedName>
</protein>
<dbReference type="AlphaFoldDB" id="A0A1I8B746"/>